<dbReference type="AlphaFoldDB" id="A0A5B8W090"/>
<dbReference type="InterPro" id="IPR025645">
    <property type="entry name" value="DUF4349"/>
</dbReference>
<name>A0A5B8W090_9SPHI</name>
<feature type="domain" description="DUF4349" evidence="2">
    <location>
        <begin position="70"/>
        <end position="278"/>
    </location>
</feature>
<evidence type="ECO:0000313" key="4">
    <source>
        <dbReference type="Proteomes" id="UP000321362"/>
    </source>
</evidence>
<keyword evidence="4" id="KW-1185">Reference proteome</keyword>
<protein>
    <submittedName>
        <fullName evidence="3">DUF4349 domain-containing protein</fullName>
    </submittedName>
</protein>
<sequence length="292" mass="33388">MKSYIISFTLLFALCACEKRSEPSKMQAADVMLAPLPMVEEKAVGNANSLAKSAADKSVSPQKETIDTSKKIIKEGEIRFHTGNLNAAKQKIVNSLQSLGGYVAEETETNGSDNSQKEFDLKIRVPSKNFDRFLNALQASGDSIDTKNIRRKDVTSDFIDIATRLKNKQLLESRYLDLLRRATKTSDLLEIEDKIADIRTDIESTQGQLNYMTRQVAFSSLDITFYNKQSERTTNENGFSYRFKQAITQSWDIVQGLFFTIITLWPVLVIALIGFWWFRRWIRKRKLEKDTE</sequence>
<dbReference type="Proteomes" id="UP000321362">
    <property type="component" value="Chromosome"/>
</dbReference>
<keyword evidence="1" id="KW-0812">Transmembrane</keyword>
<evidence type="ECO:0000259" key="2">
    <source>
        <dbReference type="Pfam" id="PF14257"/>
    </source>
</evidence>
<dbReference type="PROSITE" id="PS51257">
    <property type="entry name" value="PROKAR_LIPOPROTEIN"/>
    <property type="match status" value="1"/>
</dbReference>
<dbReference type="RefSeq" id="WP_147054701.1">
    <property type="nucleotide sequence ID" value="NZ_CP042437.1"/>
</dbReference>
<proteinExistence type="predicted"/>
<keyword evidence="1" id="KW-0472">Membrane</keyword>
<dbReference type="KEGG" id="mgk:FSB76_15140"/>
<dbReference type="Pfam" id="PF14257">
    <property type="entry name" value="DUF4349"/>
    <property type="match status" value="1"/>
</dbReference>
<evidence type="ECO:0000313" key="3">
    <source>
        <dbReference type="EMBL" id="QEC77214.1"/>
    </source>
</evidence>
<reference evidence="3 4" key="1">
    <citation type="journal article" date="2013" name="J. Microbiol.">
        <title>Mucilaginibacter ginsenosidivorax sp. nov., with ginsenoside converting activity isolated from sediment.</title>
        <authorList>
            <person name="Kim J.K."/>
            <person name="Choi T.E."/>
            <person name="Liu Q.M."/>
            <person name="Park H.Y."/>
            <person name="Yi T.H."/>
            <person name="Yoon M.H."/>
            <person name="Kim S.C."/>
            <person name="Im W.T."/>
        </authorList>
    </citation>
    <scope>NUCLEOTIDE SEQUENCE [LARGE SCALE GENOMIC DNA]</scope>
    <source>
        <strain evidence="3 4">KHI28</strain>
    </source>
</reference>
<evidence type="ECO:0000256" key="1">
    <source>
        <dbReference type="SAM" id="Phobius"/>
    </source>
</evidence>
<keyword evidence="1" id="KW-1133">Transmembrane helix</keyword>
<feature type="transmembrane region" description="Helical" evidence="1">
    <location>
        <begin position="257"/>
        <end position="278"/>
    </location>
</feature>
<dbReference type="OrthoDB" id="5381491at2"/>
<organism evidence="3 4">
    <name type="scientific">Mucilaginibacter ginsenosidivorax</name>
    <dbReference type="NCBI Taxonomy" id="862126"/>
    <lineage>
        <taxon>Bacteria</taxon>
        <taxon>Pseudomonadati</taxon>
        <taxon>Bacteroidota</taxon>
        <taxon>Sphingobacteriia</taxon>
        <taxon>Sphingobacteriales</taxon>
        <taxon>Sphingobacteriaceae</taxon>
        <taxon>Mucilaginibacter</taxon>
    </lineage>
</organism>
<dbReference type="EMBL" id="CP042437">
    <property type="protein sequence ID" value="QEC77214.1"/>
    <property type="molecule type" value="Genomic_DNA"/>
</dbReference>
<accession>A0A5B8W090</accession>
<gene>
    <name evidence="3" type="ORF">FSB76_15140</name>
</gene>